<proteinExistence type="predicted"/>
<evidence type="ECO:0000256" key="2">
    <source>
        <dbReference type="SAM" id="SignalP"/>
    </source>
</evidence>
<feature type="chain" id="PRO_5042554624" evidence="2">
    <location>
        <begin position="18"/>
        <end position="115"/>
    </location>
</feature>
<organism evidence="3 4">
    <name type="scientific">Extremus antarcticus</name>
    <dbReference type="NCBI Taxonomy" id="702011"/>
    <lineage>
        <taxon>Eukaryota</taxon>
        <taxon>Fungi</taxon>
        <taxon>Dikarya</taxon>
        <taxon>Ascomycota</taxon>
        <taxon>Pezizomycotina</taxon>
        <taxon>Dothideomycetes</taxon>
        <taxon>Dothideomycetidae</taxon>
        <taxon>Mycosphaerellales</taxon>
        <taxon>Extremaceae</taxon>
        <taxon>Extremus</taxon>
    </lineage>
</organism>
<evidence type="ECO:0000256" key="1">
    <source>
        <dbReference type="SAM" id="MobiDB-lite"/>
    </source>
</evidence>
<reference evidence="3" key="1">
    <citation type="submission" date="2023-04" db="EMBL/GenBank/DDBJ databases">
        <title>Black Yeasts Isolated from many extreme environments.</title>
        <authorList>
            <person name="Coleine C."/>
            <person name="Stajich J.E."/>
            <person name="Selbmann L."/>
        </authorList>
    </citation>
    <scope>NUCLEOTIDE SEQUENCE</scope>
    <source>
        <strain evidence="3">CCFEE 5312</strain>
    </source>
</reference>
<evidence type="ECO:0000313" key="3">
    <source>
        <dbReference type="EMBL" id="KAK3051985.1"/>
    </source>
</evidence>
<dbReference type="AlphaFoldDB" id="A0AAJ0DDR9"/>
<name>A0AAJ0DDR9_9PEZI</name>
<evidence type="ECO:0000313" key="4">
    <source>
        <dbReference type="Proteomes" id="UP001271007"/>
    </source>
</evidence>
<sequence length="115" mass="11851">MKWTAIIAALFVAAVAAGPLPEALPEAEAQSYWCGDCKNGEPKQLAAPKKTKGVEVPKEVGEQEQSAVLKEVGTPNKLATPDGVEASKAVGARSATDDDTTAAGATAVYNDEQPL</sequence>
<keyword evidence="2" id="KW-0732">Signal</keyword>
<comment type="caution">
    <text evidence="3">The sequence shown here is derived from an EMBL/GenBank/DDBJ whole genome shotgun (WGS) entry which is preliminary data.</text>
</comment>
<accession>A0AAJ0DDR9</accession>
<keyword evidence="4" id="KW-1185">Reference proteome</keyword>
<dbReference type="EMBL" id="JAWDJX010000023">
    <property type="protein sequence ID" value="KAK3051985.1"/>
    <property type="molecule type" value="Genomic_DNA"/>
</dbReference>
<gene>
    <name evidence="3" type="ORF">LTR09_006939</name>
</gene>
<dbReference type="Proteomes" id="UP001271007">
    <property type="component" value="Unassembled WGS sequence"/>
</dbReference>
<protein>
    <submittedName>
        <fullName evidence="3">Uncharacterized protein</fullName>
    </submittedName>
</protein>
<feature type="signal peptide" evidence="2">
    <location>
        <begin position="1"/>
        <end position="17"/>
    </location>
</feature>
<feature type="region of interest" description="Disordered" evidence="1">
    <location>
        <begin position="75"/>
        <end position="115"/>
    </location>
</feature>